<feature type="transmembrane region" description="Helical" evidence="7">
    <location>
        <begin position="295"/>
        <end position="314"/>
    </location>
</feature>
<gene>
    <name evidence="9" type="ORF">H7313_00350</name>
</gene>
<feature type="transmembrane region" description="Helical" evidence="7">
    <location>
        <begin position="263"/>
        <end position="283"/>
    </location>
</feature>
<sequence length="396" mass="41966">MKSERTLYRSRHALIGGVCAGAAECLDLDPLVARILAVALTLLTAGLFVVAYVVLWIVLPVAPDVSGPVEVEPHSVRSDTYGSIDYGTARDRADDAARAASEVAAACQHLPYDAYAGTGHVPPEPPTPEAAERARRARWQAPPGWHAPGWQAPAGEERERAAQSVPPACARSQEPGSTSAERQVAGSDAVDRPMPQQPGLAGSSHPAEPRASRTRCVTQRARAGAARPERENVVKAAVMLGAFLLSFGVAVVLSGSIDGVSWWQFWPLLPIVIGILQLAVPAVPGRRMARIAGGLAFFFLGTALLSMSLGVVGWATVPRVLANLWPLLIVAAGLFIAGGAMRSPRLLLAGSLCLVLLCVVGLMWFSVPGPLDYLVVDLPFDREFSFPFEVSVTPAR</sequence>
<evidence type="ECO:0000313" key="10">
    <source>
        <dbReference type="Proteomes" id="UP000587396"/>
    </source>
</evidence>
<evidence type="ECO:0000256" key="2">
    <source>
        <dbReference type="ARBA" id="ARBA00022475"/>
    </source>
</evidence>
<accession>A0A842JD49</accession>
<keyword evidence="2" id="KW-1003">Cell membrane</keyword>
<name>A0A842JD49_9ACTN</name>
<keyword evidence="3 7" id="KW-0812">Transmembrane</keyword>
<dbReference type="PANTHER" id="PTHR33885">
    <property type="entry name" value="PHAGE SHOCK PROTEIN C"/>
    <property type="match status" value="1"/>
</dbReference>
<dbReference type="Proteomes" id="UP000587396">
    <property type="component" value="Unassembled WGS sequence"/>
</dbReference>
<feature type="region of interest" description="Disordered" evidence="6">
    <location>
        <begin position="116"/>
        <end position="224"/>
    </location>
</feature>
<organism evidence="9 10">
    <name type="scientific">Gordonibacter massiliensis</name>
    <name type="common">ex Traore et al. 2017</name>
    <dbReference type="NCBI Taxonomy" id="1841863"/>
    <lineage>
        <taxon>Bacteria</taxon>
        <taxon>Bacillati</taxon>
        <taxon>Actinomycetota</taxon>
        <taxon>Coriobacteriia</taxon>
        <taxon>Eggerthellales</taxon>
        <taxon>Eggerthellaceae</taxon>
        <taxon>Gordonibacter</taxon>
    </lineage>
</organism>
<dbReference type="RefSeq" id="WP_185903893.1">
    <property type="nucleotide sequence ID" value="NZ_JACMSE010000001.1"/>
</dbReference>
<keyword evidence="10" id="KW-1185">Reference proteome</keyword>
<dbReference type="PANTHER" id="PTHR33885:SF3">
    <property type="entry name" value="PHAGE SHOCK PROTEIN C"/>
    <property type="match status" value="1"/>
</dbReference>
<evidence type="ECO:0000256" key="4">
    <source>
        <dbReference type="ARBA" id="ARBA00022989"/>
    </source>
</evidence>
<comment type="subcellular location">
    <subcellularLocation>
        <location evidence="1">Cell membrane</location>
        <topology evidence="1">Single-pass membrane protein</topology>
    </subcellularLocation>
</comment>
<dbReference type="InterPro" id="IPR007168">
    <property type="entry name" value="Phageshock_PspC_N"/>
</dbReference>
<comment type="caution">
    <text evidence="9">The sequence shown here is derived from an EMBL/GenBank/DDBJ whole genome shotgun (WGS) entry which is preliminary data.</text>
</comment>
<evidence type="ECO:0000313" key="9">
    <source>
        <dbReference type="EMBL" id="MBC2887825.1"/>
    </source>
</evidence>
<dbReference type="EMBL" id="JACMSE010000001">
    <property type="protein sequence ID" value="MBC2887825.1"/>
    <property type="molecule type" value="Genomic_DNA"/>
</dbReference>
<evidence type="ECO:0000256" key="5">
    <source>
        <dbReference type="ARBA" id="ARBA00023136"/>
    </source>
</evidence>
<reference evidence="9 10" key="1">
    <citation type="submission" date="2020-08" db="EMBL/GenBank/DDBJ databases">
        <authorList>
            <person name="Liu C."/>
            <person name="Sun Q."/>
        </authorList>
    </citation>
    <scope>NUCLEOTIDE SEQUENCE [LARGE SCALE GENOMIC DNA]</scope>
    <source>
        <strain evidence="9 10">N22</strain>
    </source>
</reference>
<evidence type="ECO:0000256" key="1">
    <source>
        <dbReference type="ARBA" id="ARBA00004162"/>
    </source>
</evidence>
<feature type="transmembrane region" description="Helical" evidence="7">
    <location>
        <begin position="346"/>
        <end position="367"/>
    </location>
</feature>
<evidence type="ECO:0000256" key="3">
    <source>
        <dbReference type="ARBA" id="ARBA00022692"/>
    </source>
</evidence>
<evidence type="ECO:0000256" key="6">
    <source>
        <dbReference type="SAM" id="MobiDB-lite"/>
    </source>
</evidence>
<feature type="transmembrane region" description="Helical" evidence="7">
    <location>
        <begin position="35"/>
        <end position="59"/>
    </location>
</feature>
<keyword evidence="5 7" id="KW-0472">Membrane</keyword>
<evidence type="ECO:0000256" key="7">
    <source>
        <dbReference type="SAM" id="Phobius"/>
    </source>
</evidence>
<dbReference type="InterPro" id="IPR052027">
    <property type="entry name" value="PspC"/>
</dbReference>
<keyword evidence="4 7" id="KW-1133">Transmembrane helix</keyword>
<dbReference type="Pfam" id="PF04024">
    <property type="entry name" value="PspC"/>
    <property type="match status" value="1"/>
</dbReference>
<dbReference type="GO" id="GO:0005886">
    <property type="term" value="C:plasma membrane"/>
    <property type="evidence" value="ECO:0007669"/>
    <property type="project" value="UniProtKB-SubCell"/>
</dbReference>
<proteinExistence type="predicted"/>
<protein>
    <submittedName>
        <fullName evidence="9">PspC domain-containing protein</fullName>
    </submittedName>
</protein>
<dbReference type="AlphaFoldDB" id="A0A842JD49"/>
<feature type="domain" description="Phage shock protein PspC N-terminal" evidence="8">
    <location>
        <begin position="5"/>
        <end position="61"/>
    </location>
</feature>
<feature type="transmembrane region" description="Helical" evidence="7">
    <location>
        <begin position="320"/>
        <end position="339"/>
    </location>
</feature>
<feature type="transmembrane region" description="Helical" evidence="7">
    <location>
        <begin position="236"/>
        <end position="257"/>
    </location>
</feature>
<evidence type="ECO:0000259" key="8">
    <source>
        <dbReference type="Pfam" id="PF04024"/>
    </source>
</evidence>